<reference evidence="2" key="1">
    <citation type="journal article" date="2021" name="Proc. Natl. Acad. Sci. U.S.A.">
        <title>A Catalog of Tens of Thousands of Viruses from Human Metagenomes Reveals Hidden Associations with Chronic Diseases.</title>
        <authorList>
            <person name="Tisza M.J."/>
            <person name="Buck C.B."/>
        </authorList>
    </citation>
    <scope>NUCLEOTIDE SEQUENCE</scope>
    <source>
        <strain evidence="2">CtHip2</strain>
    </source>
</reference>
<feature type="transmembrane region" description="Helical" evidence="1">
    <location>
        <begin position="5"/>
        <end position="24"/>
    </location>
</feature>
<keyword evidence="1" id="KW-0812">Transmembrane</keyword>
<evidence type="ECO:0000313" key="2">
    <source>
        <dbReference type="EMBL" id="DAF42794.1"/>
    </source>
</evidence>
<sequence>MKKSLAQITSLVISLIVSAIYWYVTLPAFNLADFYFLGGVVLFAFVYYVALVLLTEDTDSVKSIPNIIVISLISIWVVGAIVLSIFSTPLFQAKNYSNLIQVENKEFNSDFQNTDVNKLALLDKDSAVKIGNSLMGTIDKESQFEISKEYRQITIKDEPYRVSPLGYASFIRWLNNRKDGIQYYIKINQTTGKGELVKLEKGMKYTASSYFADDVSVKLRISYPTTMFGDPSFEVDDKGNPYYVATTYARKFIFGPKEPNGVVLLNAVTGETQEYSLNDVPEWVDRVYSATNVIQRVNQHYAYKNGFWNSIFSKEGVRQTTDEYNYITIGSDIYLYTGLTSVNADNSNLGFVLVNMRTRETNFYRLPSVTETSAMKSAEGAVQEKGYNATAPILAKLNGQAYYLVSLKDKGSLIKAYALVNAEDFQKVTVNTNINELIKSVTGEEINNIDEAVTGEKAKQKEKVNGTVTSIKTQVVDGTTIYYLKINDKIYKIQANKNTLDKLPFLEVNQTITAETDENNFLSNITFE</sequence>
<accession>A0A8S5RWI8</accession>
<evidence type="ECO:0008006" key="3">
    <source>
        <dbReference type="Google" id="ProtNLM"/>
    </source>
</evidence>
<evidence type="ECO:0000256" key="1">
    <source>
        <dbReference type="SAM" id="Phobius"/>
    </source>
</evidence>
<organism evidence="2">
    <name type="scientific">Siphoviridae sp. ctHip2</name>
    <dbReference type="NCBI Taxonomy" id="2827830"/>
    <lineage>
        <taxon>Viruses</taxon>
        <taxon>Duplodnaviria</taxon>
        <taxon>Heunggongvirae</taxon>
        <taxon>Uroviricota</taxon>
        <taxon>Caudoviricetes</taxon>
    </lineage>
</organism>
<feature type="transmembrane region" description="Helical" evidence="1">
    <location>
        <begin position="36"/>
        <end position="55"/>
    </location>
</feature>
<dbReference type="EMBL" id="BK032497">
    <property type="protein sequence ID" value="DAF42794.1"/>
    <property type="molecule type" value="Genomic_DNA"/>
</dbReference>
<feature type="transmembrane region" description="Helical" evidence="1">
    <location>
        <begin position="67"/>
        <end position="91"/>
    </location>
</feature>
<keyword evidence="1" id="KW-0472">Membrane</keyword>
<name>A0A8S5RWI8_9CAUD</name>
<protein>
    <recommendedName>
        <fullName evidence="3">Cell shape-determining protein</fullName>
    </recommendedName>
</protein>
<keyword evidence="1" id="KW-1133">Transmembrane helix</keyword>
<proteinExistence type="predicted"/>